<dbReference type="AlphaFoldDB" id="A0A1M6MWU4"/>
<evidence type="ECO:0000256" key="3">
    <source>
        <dbReference type="ARBA" id="ARBA00022603"/>
    </source>
</evidence>
<dbReference type="InterPro" id="IPR012263">
    <property type="entry name" value="M_m6A_EcoRV"/>
</dbReference>
<keyword evidence="3 7" id="KW-0489">Methyltransferase</keyword>
<evidence type="ECO:0000256" key="4">
    <source>
        <dbReference type="ARBA" id="ARBA00022679"/>
    </source>
</evidence>
<reference evidence="7 8" key="1">
    <citation type="submission" date="2016-11" db="EMBL/GenBank/DDBJ databases">
        <authorList>
            <person name="Jaros S."/>
            <person name="Januszkiewicz K."/>
            <person name="Wedrychowicz H."/>
        </authorList>
    </citation>
    <scope>NUCLEOTIDE SEQUENCE [LARGE SCALE GENOMIC DNA]</scope>
    <source>
        <strain evidence="7 8">DSM 14501</strain>
    </source>
</reference>
<evidence type="ECO:0000256" key="2">
    <source>
        <dbReference type="ARBA" id="ARBA00011900"/>
    </source>
</evidence>
<evidence type="ECO:0000256" key="5">
    <source>
        <dbReference type="ARBA" id="ARBA00022691"/>
    </source>
</evidence>
<dbReference type="GO" id="GO:0009007">
    <property type="term" value="F:site-specific DNA-methyltransferase (adenine-specific) activity"/>
    <property type="evidence" value="ECO:0007669"/>
    <property type="project" value="UniProtKB-EC"/>
</dbReference>
<organism evidence="7 8">
    <name type="scientific">Caminicella sporogenes DSM 14501</name>
    <dbReference type="NCBI Taxonomy" id="1121266"/>
    <lineage>
        <taxon>Bacteria</taxon>
        <taxon>Bacillati</taxon>
        <taxon>Bacillota</taxon>
        <taxon>Clostridia</taxon>
        <taxon>Peptostreptococcales</taxon>
        <taxon>Caminicellaceae</taxon>
        <taxon>Caminicella</taxon>
    </lineage>
</organism>
<sequence>MIKATNSKTSMLKPPISRLGGKSRLRKKIIDLIPEHICYCEVFFGAGWVYFGKEPSKVEVINDIDKELINLFKMIKYHEQEVSRLLQYEVCSRDIFNEYIKQEPEKLTDIQRAIRFIYIISQSFASKGNHFGYGTTSRPNPQIFITNHLKDIKERLRNTYIENLSFEEIFRRYDREHTFFFCDPPYLETEGYKNPFTEEDHVKLNEILKNIKGKFLLTINDHPKIREWYKGFNILETQVRYSVCRESKGRKNYSELIIMNY</sequence>
<keyword evidence="8" id="KW-1185">Reference proteome</keyword>
<proteinExistence type="inferred from homology"/>
<comment type="similarity">
    <text evidence="1">Belongs to the N(4)/N(6)-methyltransferase family.</text>
</comment>
<dbReference type="EMBL" id="FRAJ01000005">
    <property type="protein sequence ID" value="SHJ87892.1"/>
    <property type="molecule type" value="Genomic_DNA"/>
</dbReference>
<dbReference type="SUPFAM" id="SSF53335">
    <property type="entry name" value="S-adenosyl-L-methionine-dependent methyltransferases"/>
    <property type="match status" value="1"/>
</dbReference>
<dbReference type="Pfam" id="PF02086">
    <property type="entry name" value="MethyltransfD12"/>
    <property type="match status" value="1"/>
</dbReference>
<dbReference type="NCBIfam" id="TIGR00571">
    <property type="entry name" value="dam"/>
    <property type="match status" value="1"/>
</dbReference>
<dbReference type="GO" id="GO:0009307">
    <property type="term" value="P:DNA restriction-modification system"/>
    <property type="evidence" value="ECO:0007669"/>
    <property type="project" value="InterPro"/>
</dbReference>
<gene>
    <name evidence="7" type="ORF">SAMN02745883_00679</name>
</gene>
<dbReference type="PANTHER" id="PTHR30481">
    <property type="entry name" value="DNA ADENINE METHYLASE"/>
    <property type="match status" value="1"/>
</dbReference>
<dbReference type="Gene3D" id="3.40.50.150">
    <property type="entry name" value="Vaccinia Virus protein VP39"/>
    <property type="match status" value="1"/>
</dbReference>
<dbReference type="PANTHER" id="PTHR30481:SF4">
    <property type="entry name" value="SITE-SPECIFIC DNA-METHYLTRANSFERASE (ADENINE-SPECIFIC)"/>
    <property type="match status" value="1"/>
</dbReference>
<name>A0A1M6MWU4_9FIRM</name>
<dbReference type="EC" id="2.1.1.72" evidence="2"/>
<dbReference type="Gene3D" id="1.10.1020.10">
    <property type="entry name" value="Adenine-specific Methyltransferase, Domain 2"/>
    <property type="match status" value="1"/>
</dbReference>
<dbReference type="Proteomes" id="UP000184082">
    <property type="component" value="Unassembled WGS sequence"/>
</dbReference>
<evidence type="ECO:0000256" key="6">
    <source>
        <dbReference type="ARBA" id="ARBA00047942"/>
    </source>
</evidence>
<evidence type="ECO:0000313" key="7">
    <source>
        <dbReference type="EMBL" id="SHJ87892.1"/>
    </source>
</evidence>
<keyword evidence="4" id="KW-0808">Transferase</keyword>
<dbReference type="InterPro" id="IPR012327">
    <property type="entry name" value="MeTrfase_D12"/>
</dbReference>
<evidence type="ECO:0000256" key="1">
    <source>
        <dbReference type="ARBA" id="ARBA00006594"/>
    </source>
</evidence>
<dbReference type="RefSeq" id="WP_330390644.1">
    <property type="nucleotide sequence ID" value="NZ_FRAJ01000005.1"/>
</dbReference>
<evidence type="ECO:0000313" key="8">
    <source>
        <dbReference type="Proteomes" id="UP000184082"/>
    </source>
</evidence>
<dbReference type="GO" id="GO:0043565">
    <property type="term" value="F:sequence-specific DNA binding"/>
    <property type="evidence" value="ECO:0007669"/>
    <property type="project" value="TreeGrafter"/>
</dbReference>
<dbReference type="GO" id="GO:1904047">
    <property type="term" value="F:S-adenosyl-L-methionine binding"/>
    <property type="evidence" value="ECO:0007669"/>
    <property type="project" value="TreeGrafter"/>
</dbReference>
<dbReference type="STRING" id="1121266.SAMN02745883_00679"/>
<dbReference type="PIRSF" id="PIRSF000398">
    <property type="entry name" value="M_m6A_EcoRV"/>
    <property type="match status" value="1"/>
</dbReference>
<dbReference type="GO" id="GO:0006298">
    <property type="term" value="P:mismatch repair"/>
    <property type="evidence" value="ECO:0007669"/>
    <property type="project" value="TreeGrafter"/>
</dbReference>
<dbReference type="GO" id="GO:0032259">
    <property type="term" value="P:methylation"/>
    <property type="evidence" value="ECO:0007669"/>
    <property type="project" value="UniProtKB-KW"/>
</dbReference>
<protein>
    <recommendedName>
        <fullName evidence="2">site-specific DNA-methyltransferase (adenine-specific)</fullName>
        <ecNumber evidence="2">2.1.1.72</ecNumber>
    </recommendedName>
</protein>
<dbReference type="InterPro" id="IPR023095">
    <property type="entry name" value="Ade_MeTrfase_dom_2"/>
</dbReference>
<dbReference type="PRINTS" id="PR00505">
    <property type="entry name" value="D12N6MTFRASE"/>
</dbReference>
<dbReference type="InterPro" id="IPR029063">
    <property type="entry name" value="SAM-dependent_MTases_sf"/>
</dbReference>
<accession>A0A1M6MWU4</accession>
<keyword evidence="5" id="KW-0949">S-adenosyl-L-methionine</keyword>
<comment type="catalytic activity">
    <reaction evidence="6">
        <text>a 2'-deoxyadenosine in DNA + S-adenosyl-L-methionine = an N(6)-methyl-2'-deoxyadenosine in DNA + S-adenosyl-L-homocysteine + H(+)</text>
        <dbReference type="Rhea" id="RHEA:15197"/>
        <dbReference type="Rhea" id="RHEA-COMP:12418"/>
        <dbReference type="Rhea" id="RHEA-COMP:12419"/>
        <dbReference type="ChEBI" id="CHEBI:15378"/>
        <dbReference type="ChEBI" id="CHEBI:57856"/>
        <dbReference type="ChEBI" id="CHEBI:59789"/>
        <dbReference type="ChEBI" id="CHEBI:90615"/>
        <dbReference type="ChEBI" id="CHEBI:90616"/>
        <dbReference type="EC" id="2.1.1.72"/>
    </reaction>
</comment>